<evidence type="ECO:0000256" key="1">
    <source>
        <dbReference type="SAM" id="MobiDB-lite"/>
    </source>
</evidence>
<dbReference type="Proteomes" id="UP001497512">
    <property type="component" value="Chromosome 13"/>
</dbReference>
<organism evidence="2 3">
    <name type="scientific">Sphagnum troendelagicum</name>
    <dbReference type="NCBI Taxonomy" id="128251"/>
    <lineage>
        <taxon>Eukaryota</taxon>
        <taxon>Viridiplantae</taxon>
        <taxon>Streptophyta</taxon>
        <taxon>Embryophyta</taxon>
        <taxon>Bryophyta</taxon>
        <taxon>Sphagnophytina</taxon>
        <taxon>Sphagnopsida</taxon>
        <taxon>Sphagnales</taxon>
        <taxon>Sphagnaceae</taxon>
        <taxon>Sphagnum</taxon>
    </lineage>
</organism>
<evidence type="ECO:0000313" key="3">
    <source>
        <dbReference type="Proteomes" id="UP001497512"/>
    </source>
</evidence>
<reference evidence="2" key="1">
    <citation type="submission" date="2024-02" db="EMBL/GenBank/DDBJ databases">
        <authorList>
            <consortium name="ELIXIR-Norway"/>
            <consortium name="Elixir Norway"/>
        </authorList>
    </citation>
    <scope>NUCLEOTIDE SEQUENCE</scope>
</reference>
<feature type="region of interest" description="Disordered" evidence="1">
    <location>
        <begin position="59"/>
        <end position="87"/>
    </location>
</feature>
<proteinExistence type="predicted"/>
<accession>A0ABP0TMS0</accession>
<name>A0ABP0TMS0_9BRYO</name>
<evidence type="ECO:0000313" key="2">
    <source>
        <dbReference type="EMBL" id="CAK9200574.1"/>
    </source>
</evidence>
<sequence>MAVSKSLHIPIVSIDCFCAQDCGDGVRCSSLGSPPSSVFRFFRDNSVVVRVAGDRLVMTGQQGKRQKGRTSCSQTANESGDQERGTEGLPIEVIGNILSHVADVKDVAMASWRC</sequence>
<feature type="compositionally biased region" description="Polar residues" evidence="1">
    <location>
        <begin position="59"/>
        <end position="79"/>
    </location>
</feature>
<gene>
    <name evidence="2" type="ORF">CSSPTR1EN2_LOCUS5475</name>
</gene>
<dbReference type="EMBL" id="OZ019905">
    <property type="protein sequence ID" value="CAK9200574.1"/>
    <property type="molecule type" value="Genomic_DNA"/>
</dbReference>
<protein>
    <submittedName>
        <fullName evidence="2">Uncharacterized protein</fullName>
    </submittedName>
</protein>
<keyword evidence="3" id="KW-1185">Reference proteome</keyword>